<evidence type="ECO:0000313" key="1">
    <source>
        <dbReference type="EMBL" id="PWN50866.1"/>
    </source>
</evidence>
<reference evidence="1 2" key="1">
    <citation type="journal article" date="2018" name="Mol. Biol. Evol.">
        <title>Broad Genomic Sampling Reveals a Smut Pathogenic Ancestry of the Fungal Clade Ustilaginomycotina.</title>
        <authorList>
            <person name="Kijpornyongpan T."/>
            <person name="Mondo S.J."/>
            <person name="Barry K."/>
            <person name="Sandor L."/>
            <person name="Lee J."/>
            <person name="Lipzen A."/>
            <person name="Pangilinan J."/>
            <person name="LaButti K."/>
            <person name="Hainaut M."/>
            <person name="Henrissat B."/>
            <person name="Grigoriev I.V."/>
            <person name="Spatafora J.W."/>
            <person name="Aime M.C."/>
        </authorList>
    </citation>
    <scope>NUCLEOTIDE SEQUENCE [LARGE SCALE GENOMIC DNA]</scope>
    <source>
        <strain evidence="1 2">SA 807</strain>
    </source>
</reference>
<dbReference type="Proteomes" id="UP000245626">
    <property type="component" value="Unassembled WGS sequence"/>
</dbReference>
<evidence type="ECO:0000313" key="2">
    <source>
        <dbReference type="Proteomes" id="UP000245626"/>
    </source>
</evidence>
<accession>A0ACD0NYK7</accession>
<gene>
    <name evidence="1" type="ORF">IE53DRAFT_75479</name>
</gene>
<organism evidence="1 2">
    <name type="scientific">Violaceomyces palustris</name>
    <dbReference type="NCBI Taxonomy" id="1673888"/>
    <lineage>
        <taxon>Eukaryota</taxon>
        <taxon>Fungi</taxon>
        <taxon>Dikarya</taxon>
        <taxon>Basidiomycota</taxon>
        <taxon>Ustilaginomycotina</taxon>
        <taxon>Ustilaginomycetes</taxon>
        <taxon>Violaceomycetales</taxon>
        <taxon>Violaceomycetaceae</taxon>
        <taxon>Violaceomyces</taxon>
    </lineage>
</organism>
<dbReference type="EMBL" id="KZ819890">
    <property type="protein sequence ID" value="PWN50866.1"/>
    <property type="molecule type" value="Genomic_DNA"/>
</dbReference>
<sequence>MVRPLAQSYLLFRLHSGNCNRWPDVNQLRLLLIRTSVNPSPPQVGFVVVPDLGTQPQPPPPPTPSSPSHLTPTTPSFPPLRPFPPSSPSFILSTSPPNLNLLGEVFPQVDQSLALPSIPFQRTRVAGNPGDRYQLVAIATP</sequence>
<proteinExistence type="predicted"/>
<protein>
    <submittedName>
        <fullName evidence="1">Uncharacterized protein</fullName>
    </submittedName>
</protein>
<keyword evidence="2" id="KW-1185">Reference proteome</keyword>
<name>A0ACD0NYK7_9BASI</name>